<evidence type="ECO:0000259" key="8">
    <source>
        <dbReference type="PROSITE" id="PS50113"/>
    </source>
</evidence>
<dbReference type="SMART" id="SM00387">
    <property type="entry name" value="HATPase_c"/>
    <property type="match status" value="1"/>
</dbReference>
<feature type="region of interest" description="Disordered" evidence="5">
    <location>
        <begin position="1"/>
        <end position="23"/>
    </location>
</feature>
<dbReference type="InterPro" id="IPR013656">
    <property type="entry name" value="PAS_4"/>
</dbReference>
<dbReference type="GO" id="GO:0046983">
    <property type="term" value="F:protein dimerization activity"/>
    <property type="evidence" value="ECO:0007669"/>
    <property type="project" value="InterPro"/>
</dbReference>
<evidence type="ECO:0000256" key="1">
    <source>
        <dbReference type="ARBA" id="ARBA00022679"/>
    </source>
</evidence>
<keyword evidence="3" id="KW-0902">Two-component regulatory system</keyword>
<dbReference type="Gene3D" id="3.30.450.20">
    <property type="entry name" value="PAS domain"/>
    <property type="match status" value="2"/>
</dbReference>
<evidence type="ECO:0000256" key="3">
    <source>
        <dbReference type="ARBA" id="ARBA00023012"/>
    </source>
</evidence>
<proteinExistence type="predicted"/>
<dbReference type="PANTHER" id="PTHR24421:SF59">
    <property type="entry name" value="OXYGEN SENSOR HISTIDINE KINASE NREB"/>
    <property type="match status" value="1"/>
</dbReference>
<dbReference type="InterPro" id="IPR035965">
    <property type="entry name" value="PAS-like_dom_sf"/>
</dbReference>
<evidence type="ECO:0000256" key="4">
    <source>
        <dbReference type="SAM" id="Coils"/>
    </source>
</evidence>
<dbReference type="GO" id="GO:0000155">
    <property type="term" value="F:phosphorelay sensor kinase activity"/>
    <property type="evidence" value="ECO:0007669"/>
    <property type="project" value="InterPro"/>
</dbReference>
<accession>A0A7C3SKE8</accession>
<evidence type="ECO:0000313" key="9">
    <source>
        <dbReference type="EMBL" id="HGB14507.1"/>
    </source>
</evidence>
<keyword evidence="4" id="KW-0175">Coiled coil</keyword>
<protein>
    <submittedName>
        <fullName evidence="9">PAS domain S-box protein</fullName>
    </submittedName>
</protein>
<dbReference type="SUPFAM" id="SSF55785">
    <property type="entry name" value="PYP-like sensor domain (PAS domain)"/>
    <property type="match status" value="2"/>
</dbReference>
<dbReference type="PROSITE" id="PS50113">
    <property type="entry name" value="PAC"/>
    <property type="match status" value="2"/>
</dbReference>
<dbReference type="InterPro" id="IPR013767">
    <property type="entry name" value="PAS_fold"/>
</dbReference>
<keyword evidence="2" id="KW-0418">Kinase</keyword>
<dbReference type="CDD" id="cd16917">
    <property type="entry name" value="HATPase_UhpB-NarQ-NarX-like"/>
    <property type="match status" value="1"/>
</dbReference>
<feature type="domain" description="Histidine kinase" evidence="6">
    <location>
        <begin position="359"/>
        <end position="554"/>
    </location>
</feature>
<dbReference type="GO" id="GO:0006355">
    <property type="term" value="P:regulation of DNA-templated transcription"/>
    <property type="evidence" value="ECO:0007669"/>
    <property type="project" value="InterPro"/>
</dbReference>
<dbReference type="InterPro" id="IPR003594">
    <property type="entry name" value="HATPase_dom"/>
</dbReference>
<gene>
    <name evidence="9" type="ORF">ENV62_04625</name>
</gene>
<dbReference type="Gene3D" id="3.30.565.10">
    <property type="entry name" value="Histidine kinase-like ATPase, C-terminal domain"/>
    <property type="match status" value="1"/>
</dbReference>
<dbReference type="Gene3D" id="1.20.5.1930">
    <property type="match status" value="1"/>
</dbReference>
<dbReference type="NCBIfam" id="TIGR00229">
    <property type="entry name" value="sensory_box"/>
    <property type="match status" value="2"/>
</dbReference>
<dbReference type="SMART" id="SM00086">
    <property type="entry name" value="PAC"/>
    <property type="match status" value="1"/>
</dbReference>
<dbReference type="Pfam" id="PF00989">
    <property type="entry name" value="PAS"/>
    <property type="match status" value="1"/>
</dbReference>
<name>A0A7C3SKE8_9BACT</name>
<feature type="domain" description="PAC" evidence="8">
    <location>
        <begin position="293"/>
        <end position="344"/>
    </location>
</feature>
<sequence>MKRMADQKSGRTKIREKSRSDLQAIKAERQRAERALQKAHAELEHLIEERTAELLRANAKLKQEVAERRRAEEELKRTKEYLENVINNSVDAIGIVDRHGRFLLWNRRAEEIYGYAFHELAGTTAFELYAEPEELEKMLATLRREGVVREYEILMKKRDGRVVPMDISISLLKDENGRTIGSVCVARDLSERKKAEMELKRAREELERRSQDLERQVRKRTREINSIIKHTPAIVYLKDKDAFYKMVNPRYEELFGVKNKEILGKSDYDIFPLEVAERFRARDLEILRERRPWQGEETIPQEDGLHTYLSVKFPLFDEQGEVSGLCGISTDITELKKAQEQMRRFSGSILASQEKERAAIARELHDELGQVLTALRMDAVWLLDRVKERDPKAAERASAMCQLIDNTIDEVRALATRLRPGVLDDLGLIEALEWYTSEFKRRTGIACTFKHRNVPRVENLIATAAYRIAQEAMTNVARHSFASQMHVTLQVKDGVLMLTVVDNGCGFDVRKLADSDCLGLAGMRERASLVGGSLEVHSQPGQGTRVCFKLPFSETRRVLQ</sequence>
<evidence type="ECO:0000256" key="5">
    <source>
        <dbReference type="SAM" id="MobiDB-lite"/>
    </source>
</evidence>
<organism evidence="9">
    <name type="scientific">Desulfobacca acetoxidans</name>
    <dbReference type="NCBI Taxonomy" id="60893"/>
    <lineage>
        <taxon>Bacteria</taxon>
        <taxon>Pseudomonadati</taxon>
        <taxon>Thermodesulfobacteriota</taxon>
        <taxon>Desulfobaccia</taxon>
        <taxon>Desulfobaccales</taxon>
        <taxon>Desulfobaccaceae</taxon>
        <taxon>Desulfobacca</taxon>
    </lineage>
</organism>
<dbReference type="SUPFAM" id="SSF55874">
    <property type="entry name" value="ATPase domain of HSP90 chaperone/DNA topoisomerase II/histidine kinase"/>
    <property type="match status" value="1"/>
</dbReference>
<dbReference type="GO" id="GO:0016020">
    <property type="term" value="C:membrane"/>
    <property type="evidence" value="ECO:0007669"/>
    <property type="project" value="InterPro"/>
</dbReference>
<dbReference type="AlphaFoldDB" id="A0A7C3SKE8"/>
<dbReference type="SMART" id="SM00091">
    <property type="entry name" value="PAS"/>
    <property type="match status" value="2"/>
</dbReference>
<feature type="coiled-coil region" evidence="4">
    <location>
        <begin position="185"/>
        <end position="223"/>
    </location>
</feature>
<dbReference type="InterPro" id="IPR011712">
    <property type="entry name" value="Sig_transdc_His_kin_sub3_dim/P"/>
</dbReference>
<feature type="domain" description="PAC" evidence="8">
    <location>
        <begin position="149"/>
        <end position="201"/>
    </location>
</feature>
<dbReference type="InterPro" id="IPR000014">
    <property type="entry name" value="PAS"/>
</dbReference>
<keyword evidence="1" id="KW-0808">Transferase</keyword>
<dbReference type="InterPro" id="IPR000700">
    <property type="entry name" value="PAS-assoc_C"/>
</dbReference>
<dbReference type="PANTHER" id="PTHR24421">
    <property type="entry name" value="NITRATE/NITRITE SENSOR PROTEIN NARX-RELATED"/>
    <property type="match status" value="1"/>
</dbReference>
<evidence type="ECO:0000259" key="7">
    <source>
        <dbReference type="PROSITE" id="PS50112"/>
    </source>
</evidence>
<dbReference type="InterPro" id="IPR036890">
    <property type="entry name" value="HATPase_C_sf"/>
</dbReference>
<dbReference type="Pfam" id="PF08448">
    <property type="entry name" value="PAS_4"/>
    <property type="match status" value="1"/>
</dbReference>
<dbReference type="CDD" id="cd00130">
    <property type="entry name" value="PAS"/>
    <property type="match status" value="2"/>
</dbReference>
<reference evidence="9" key="1">
    <citation type="journal article" date="2020" name="mSystems">
        <title>Genome- and Community-Level Interaction Insights into Carbon Utilization and Element Cycling Functions of Hydrothermarchaeota in Hydrothermal Sediment.</title>
        <authorList>
            <person name="Zhou Z."/>
            <person name="Liu Y."/>
            <person name="Xu W."/>
            <person name="Pan J."/>
            <person name="Luo Z.H."/>
            <person name="Li M."/>
        </authorList>
    </citation>
    <scope>NUCLEOTIDE SEQUENCE [LARGE SCALE GENOMIC DNA]</scope>
    <source>
        <strain evidence="9">SpSt-776</strain>
    </source>
</reference>
<comment type="caution">
    <text evidence="9">The sequence shown here is derived from an EMBL/GenBank/DDBJ whole genome shotgun (WGS) entry which is preliminary data.</text>
</comment>
<dbReference type="PROSITE" id="PS50109">
    <property type="entry name" value="HIS_KIN"/>
    <property type="match status" value="1"/>
</dbReference>
<dbReference type="InterPro" id="IPR050482">
    <property type="entry name" value="Sensor_HK_TwoCompSys"/>
</dbReference>
<feature type="domain" description="PAS" evidence="7">
    <location>
        <begin position="78"/>
        <end position="144"/>
    </location>
</feature>
<dbReference type="PROSITE" id="PS50112">
    <property type="entry name" value="PAS"/>
    <property type="match status" value="2"/>
</dbReference>
<dbReference type="Pfam" id="PF02518">
    <property type="entry name" value="HATPase_c"/>
    <property type="match status" value="1"/>
</dbReference>
<evidence type="ECO:0000259" key="6">
    <source>
        <dbReference type="PROSITE" id="PS50109"/>
    </source>
</evidence>
<dbReference type="InterPro" id="IPR001610">
    <property type="entry name" value="PAC"/>
</dbReference>
<dbReference type="InterPro" id="IPR005467">
    <property type="entry name" value="His_kinase_dom"/>
</dbReference>
<evidence type="ECO:0000256" key="2">
    <source>
        <dbReference type="ARBA" id="ARBA00022777"/>
    </source>
</evidence>
<dbReference type="EMBL" id="DTHB01000039">
    <property type="protein sequence ID" value="HGB14507.1"/>
    <property type="molecule type" value="Genomic_DNA"/>
</dbReference>
<dbReference type="Pfam" id="PF07730">
    <property type="entry name" value="HisKA_3"/>
    <property type="match status" value="1"/>
</dbReference>
<feature type="domain" description="PAS" evidence="7">
    <location>
        <begin position="220"/>
        <end position="302"/>
    </location>
</feature>